<keyword evidence="1" id="KW-0732">Signal</keyword>
<dbReference type="InterPro" id="IPR013517">
    <property type="entry name" value="FG-GAP"/>
</dbReference>
<feature type="non-terminal residue" evidence="2">
    <location>
        <position position="256"/>
    </location>
</feature>
<dbReference type="Gene3D" id="2.130.10.130">
    <property type="entry name" value="Integrin alpha, N-terminal"/>
    <property type="match status" value="1"/>
</dbReference>
<organism evidence="2 3">
    <name type="scientific">Candidatus Magnetoglobus multicellularis str. Araruama</name>
    <dbReference type="NCBI Taxonomy" id="890399"/>
    <lineage>
        <taxon>Bacteria</taxon>
        <taxon>Pseudomonadati</taxon>
        <taxon>Thermodesulfobacteriota</taxon>
        <taxon>Desulfobacteria</taxon>
        <taxon>Desulfobacterales</taxon>
        <taxon>Desulfobacteraceae</taxon>
        <taxon>Candidatus Magnetoglobus</taxon>
    </lineage>
</organism>
<dbReference type="AlphaFoldDB" id="A0A1V1NXN5"/>
<sequence>MAKNKLYLNNQNGGFIGTDISTDENDTQTLIVFDIDNDNDLDIIAGNYDSRNRLYLNNGNQTFIAKNVTPNEFYTQSLTLGDINNDQLPDLIVGTYDANNSIYLNNGASIFLESTSPLIIPSGIHETMDCQLRDIDNDGDLDLIEANSNHLNSLHMNNGNGASLYTGTDSVYQNLNQNMAVVSSLEVDHIISGNIPKVVLRVKDDLEYNTHIDYFLSNNGGKQYFQVQPDISFIFLTQGSDLRWRARLTSLSPART</sequence>
<protein>
    <recommendedName>
        <fullName evidence="4">VCBS repeat-containing protein</fullName>
    </recommendedName>
</protein>
<evidence type="ECO:0008006" key="4">
    <source>
        <dbReference type="Google" id="ProtNLM"/>
    </source>
</evidence>
<comment type="caution">
    <text evidence="2">The sequence shown here is derived from an EMBL/GenBank/DDBJ whole genome shotgun (WGS) entry which is preliminary data.</text>
</comment>
<evidence type="ECO:0000256" key="1">
    <source>
        <dbReference type="ARBA" id="ARBA00022729"/>
    </source>
</evidence>
<dbReference type="Pfam" id="PF13517">
    <property type="entry name" value="FG-GAP_3"/>
    <property type="match status" value="1"/>
</dbReference>
<reference evidence="3" key="1">
    <citation type="submission" date="2012-11" db="EMBL/GenBank/DDBJ databases">
        <authorList>
            <person name="Lucero-Rivera Y.E."/>
            <person name="Tovar-Ramirez D."/>
        </authorList>
    </citation>
    <scope>NUCLEOTIDE SEQUENCE [LARGE SCALE GENOMIC DNA]</scope>
    <source>
        <strain evidence="3">Araruama</strain>
    </source>
</reference>
<evidence type="ECO:0000313" key="2">
    <source>
        <dbReference type="EMBL" id="ETR67321.1"/>
    </source>
</evidence>
<dbReference type="SUPFAM" id="SSF69318">
    <property type="entry name" value="Integrin alpha N-terminal domain"/>
    <property type="match status" value="1"/>
</dbReference>
<dbReference type="InterPro" id="IPR028994">
    <property type="entry name" value="Integrin_alpha_N"/>
</dbReference>
<evidence type="ECO:0000313" key="3">
    <source>
        <dbReference type="Proteomes" id="UP000189670"/>
    </source>
</evidence>
<proteinExistence type="predicted"/>
<dbReference type="Proteomes" id="UP000189670">
    <property type="component" value="Unassembled WGS sequence"/>
</dbReference>
<accession>A0A1V1NXN5</accession>
<dbReference type="PANTHER" id="PTHR44103">
    <property type="entry name" value="PROPROTEIN CONVERTASE P"/>
    <property type="match status" value="1"/>
</dbReference>
<dbReference type="PANTHER" id="PTHR44103:SF1">
    <property type="entry name" value="PROPROTEIN CONVERTASE P"/>
    <property type="match status" value="1"/>
</dbReference>
<gene>
    <name evidence="2" type="ORF">OMM_11728</name>
</gene>
<dbReference type="EMBL" id="ATBP01001443">
    <property type="protein sequence ID" value="ETR67321.1"/>
    <property type="molecule type" value="Genomic_DNA"/>
</dbReference>
<name>A0A1V1NXN5_9BACT</name>